<gene>
    <name evidence="2" type="ORF">FHR82_005984</name>
</gene>
<protein>
    <submittedName>
        <fullName evidence="2">Uncharacterized protein</fullName>
    </submittedName>
</protein>
<evidence type="ECO:0000313" key="2">
    <source>
        <dbReference type="EMBL" id="MBB4909726.1"/>
    </source>
</evidence>
<dbReference type="Proteomes" id="UP000520767">
    <property type="component" value="Unassembled WGS sequence"/>
</dbReference>
<keyword evidence="3" id="KW-1185">Reference proteome</keyword>
<evidence type="ECO:0000256" key="1">
    <source>
        <dbReference type="SAM" id="MobiDB-lite"/>
    </source>
</evidence>
<sequence length="93" mass="9405">MNFHTGLPVAAEDGDPAGLGGGVPAIQVKDEDTSTVRCAVTWLRVETPVEDEADGYGELVSVSFSGEPDSGLDAATACEKATAVAKTVVPSLG</sequence>
<reference evidence="2 3" key="1">
    <citation type="submission" date="2020-08" db="EMBL/GenBank/DDBJ databases">
        <title>Genomic Encyclopedia of Type Strains, Phase III (KMG-III): the genomes of soil and plant-associated and newly described type strains.</title>
        <authorList>
            <person name="Whitman W."/>
        </authorList>
    </citation>
    <scope>NUCLEOTIDE SEQUENCE [LARGE SCALE GENOMIC DNA]</scope>
    <source>
        <strain evidence="2 3">CECT 8960</strain>
    </source>
</reference>
<dbReference type="AlphaFoldDB" id="A0A7W7Q9W1"/>
<feature type="region of interest" description="Disordered" evidence="1">
    <location>
        <begin position="1"/>
        <end position="26"/>
    </location>
</feature>
<dbReference type="RefSeq" id="WP_184813794.1">
    <property type="nucleotide sequence ID" value="NZ_JACHJQ010000006.1"/>
</dbReference>
<comment type="caution">
    <text evidence="2">The sequence shown here is derived from an EMBL/GenBank/DDBJ whole genome shotgun (WGS) entry which is preliminary data.</text>
</comment>
<evidence type="ECO:0000313" key="3">
    <source>
        <dbReference type="Proteomes" id="UP000520767"/>
    </source>
</evidence>
<dbReference type="EMBL" id="JACHJQ010000006">
    <property type="protein sequence ID" value="MBB4909726.1"/>
    <property type="molecule type" value="Genomic_DNA"/>
</dbReference>
<proteinExistence type="predicted"/>
<accession>A0A7W7Q9W1</accession>
<organism evidence="2 3">
    <name type="scientific">Actinophytocola algeriensis</name>
    <dbReference type="NCBI Taxonomy" id="1768010"/>
    <lineage>
        <taxon>Bacteria</taxon>
        <taxon>Bacillati</taxon>
        <taxon>Actinomycetota</taxon>
        <taxon>Actinomycetes</taxon>
        <taxon>Pseudonocardiales</taxon>
        <taxon>Pseudonocardiaceae</taxon>
    </lineage>
</organism>
<name>A0A7W7Q9W1_9PSEU</name>